<accession>A0A1D1UVH6</accession>
<dbReference type="InterPro" id="IPR045095">
    <property type="entry name" value="ACDP"/>
</dbReference>
<feature type="transmembrane region" description="Helical" evidence="2">
    <location>
        <begin position="28"/>
        <end position="47"/>
    </location>
</feature>
<evidence type="ECO:0000256" key="1">
    <source>
        <dbReference type="PROSITE-ProRule" id="PRU01193"/>
    </source>
</evidence>
<dbReference type="Pfam" id="PF01595">
    <property type="entry name" value="CNNM"/>
    <property type="match status" value="1"/>
</dbReference>
<feature type="domain" description="CNNM transmembrane" evidence="3">
    <location>
        <begin position="1"/>
        <end position="94"/>
    </location>
</feature>
<dbReference type="PANTHER" id="PTHR12064">
    <property type="entry name" value="METAL TRANSPORTER CNNM"/>
    <property type="match status" value="1"/>
</dbReference>
<dbReference type="PANTHER" id="PTHR12064:SF94">
    <property type="entry name" value="UNEXTENDED PROTEIN"/>
    <property type="match status" value="1"/>
</dbReference>
<evidence type="ECO:0000313" key="4">
    <source>
        <dbReference type="EMBL" id="GAU92455.1"/>
    </source>
</evidence>
<dbReference type="InterPro" id="IPR002550">
    <property type="entry name" value="CNNM"/>
</dbReference>
<dbReference type="AlphaFoldDB" id="A0A1D1UVH6"/>
<organism evidence="4 5">
    <name type="scientific">Ramazzottius varieornatus</name>
    <name type="common">Water bear</name>
    <name type="synonym">Tardigrade</name>
    <dbReference type="NCBI Taxonomy" id="947166"/>
    <lineage>
        <taxon>Eukaryota</taxon>
        <taxon>Metazoa</taxon>
        <taxon>Ecdysozoa</taxon>
        <taxon>Tardigrada</taxon>
        <taxon>Eutardigrada</taxon>
        <taxon>Parachela</taxon>
        <taxon>Hypsibioidea</taxon>
        <taxon>Ramazzottiidae</taxon>
        <taxon>Ramazzottius</taxon>
    </lineage>
</organism>
<dbReference type="GO" id="GO:0010960">
    <property type="term" value="P:magnesium ion homeostasis"/>
    <property type="evidence" value="ECO:0007669"/>
    <property type="project" value="InterPro"/>
</dbReference>
<keyword evidence="1 2" id="KW-1133">Transmembrane helix</keyword>
<comment type="caution">
    <text evidence="4">The sequence shown here is derived from an EMBL/GenBank/DDBJ whole genome shotgun (WGS) entry which is preliminary data.</text>
</comment>
<dbReference type="GO" id="GO:0022857">
    <property type="term" value="F:transmembrane transporter activity"/>
    <property type="evidence" value="ECO:0007669"/>
    <property type="project" value="TreeGrafter"/>
</dbReference>
<gene>
    <name evidence="4" type="primary">RvY_04533-1</name>
    <name evidence="4" type="synonym">RvY_04533.1</name>
    <name evidence="4" type="ORF">RvY_04533</name>
</gene>
<feature type="transmembrane region" description="Helical" evidence="2">
    <location>
        <begin position="53"/>
        <end position="72"/>
    </location>
</feature>
<evidence type="ECO:0000259" key="3">
    <source>
        <dbReference type="PROSITE" id="PS51846"/>
    </source>
</evidence>
<evidence type="ECO:0000256" key="2">
    <source>
        <dbReference type="SAM" id="Phobius"/>
    </source>
</evidence>
<dbReference type="EMBL" id="BDGG01000002">
    <property type="protein sequence ID" value="GAU92455.1"/>
    <property type="molecule type" value="Genomic_DNA"/>
</dbReference>
<keyword evidence="1 2" id="KW-0472">Membrane</keyword>
<protein>
    <recommendedName>
        <fullName evidence="3">CNNM transmembrane domain-containing protein</fullName>
    </recommendedName>
</protein>
<keyword evidence="5" id="KW-1185">Reference proteome</keyword>
<sequence>MASTAQVLLKRKFHATNSFRSGRRVTFCYAYLVIGSVLVNTSLTTLLDDLTSGLSYAVIFCTTVTVLFGEIVPQALCNRFGLAIGSATRCITMV</sequence>
<dbReference type="GO" id="GO:0005886">
    <property type="term" value="C:plasma membrane"/>
    <property type="evidence" value="ECO:0007669"/>
    <property type="project" value="TreeGrafter"/>
</dbReference>
<dbReference type="OrthoDB" id="6372419at2759"/>
<name>A0A1D1UVH6_RAMVA</name>
<dbReference type="STRING" id="947166.A0A1D1UVH6"/>
<evidence type="ECO:0000313" key="5">
    <source>
        <dbReference type="Proteomes" id="UP000186922"/>
    </source>
</evidence>
<dbReference type="Proteomes" id="UP000186922">
    <property type="component" value="Unassembled WGS sequence"/>
</dbReference>
<dbReference type="PROSITE" id="PS51846">
    <property type="entry name" value="CNNM"/>
    <property type="match status" value="1"/>
</dbReference>
<keyword evidence="1 2" id="KW-0812">Transmembrane</keyword>
<reference evidence="4 5" key="1">
    <citation type="journal article" date="2016" name="Nat. Commun.">
        <title>Extremotolerant tardigrade genome and improved radiotolerance of human cultured cells by tardigrade-unique protein.</title>
        <authorList>
            <person name="Hashimoto T."/>
            <person name="Horikawa D.D."/>
            <person name="Saito Y."/>
            <person name="Kuwahara H."/>
            <person name="Kozuka-Hata H."/>
            <person name="Shin-I T."/>
            <person name="Minakuchi Y."/>
            <person name="Ohishi K."/>
            <person name="Motoyama A."/>
            <person name="Aizu T."/>
            <person name="Enomoto A."/>
            <person name="Kondo K."/>
            <person name="Tanaka S."/>
            <person name="Hara Y."/>
            <person name="Koshikawa S."/>
            <person name="Sagara H."/>
            <person name="Miura T."/>
            <person name="Yokobori S."/>
            <person name="Miyagawa K."/>
            <person name="Suzuki Y."/>
            <person name="Kubo T."/>
            <person name="Oyama M."/>
            <person name="Kohara Y."/>
            <person name="Fujiyama A."/>
            <person name="Arakawa K."/>
            <person name="Katayama T."/>
            <person name="Toyoda A."/>
            <person name="Kunieda T."/>
        </authorList>
    </citation>
    <scope>NUCLEOTIDE SEQUENCE [LARGE SCALE GENOMIC DNA]</scope>
    <source>
        <strain evidence="4 5">YOKOZUNA-1</strain>
    </source>
</reference>
<proteinExistence type="predicted"/>